<dbReference type="RefSeq" id="WP_077121919.1">
    <property type="nucleotide sequence ID" value="NZ_FMUE01000010.1"/>
</dbReference>
<proteinExistence type="predicted"/>
<evidence type="ECO:0000313" key="2">
    <source>
        <dbReference type="Proteomes" id="UP000187891"/>
    </source>
</evidence>
<name>A0A1R3TXR3_9HYPH</name>
<evidence type="ECO:0000313" key="1">
    <source>
        <dbReference type="EMBL" id="SCX31678.1"/>
    </source>
</evidence>
<protein>
    <recommendedName>
        <fullName evidence="3">Apea-like HEPN domain-containing protein</fullName>
    </recommendedName>
</protein>
<organism evidence="1 2">
    <name type="scientific">Agrobacterium rosae</name>
    <dbReference type="NCBI Taxonomy" id="1972867"/>
    <lineage>
        <taxon>Bacteria</taxon>
        <taxon>Pseudomonadati</taxon>
        <taxon>Pseudomonadota</taxon>
        <taxon>Alphaproteobacteria</taxon>
        <taxon>Hyphomicrobiales</taxon>
        <taxon>Rhizobiaceae</taxon>
        <taxon>Rhizobium/Agrobacterium group</taxon>
        <taxon>Agrobacterium</taxon>
    </lineage>
</organism>
<dbReference type="Proteomes" id="UP000187891">
    <property type="component" value="Unassembled WGS sequence"/>
</dbReference>
<dbReference type="EMBL" id="FMUE01000010">
    <property type="protein sequence ID" value="SCX31678.1"/>
    <property type="molecule type" value="Genomic_DNA"/>
</dbReference>
<gene>
    <name evidence="1" type="ORF">DSM25559_3781</name>
</gene>
<reference evidence="2" key="1">
    <citation type="submission" date="2016-10" db="EMBL/GenBank/DDBJ databases">
        <authorList>
            <person name="Wibberg D."/>
        </authorList>
    </citation>
    <scope>NUCLEOTIDE SEQUENCE [LARGE SCALE GENOMIC DNA]</scope>
</reference>
<evidence type="ECO:0008006" key="3">
    <source>
        <dbReference type="Google" id="ProtNLM"/>
    </source>
</evidence>
<accession>A0A1R3TXR3</accession>
<dbReference type="AlphaFoldDB" id="A0A1R3TXR3"/>
<sequence>MIRLAKAGLEALGLAEVTNGEAVEGSFQRLLIYQIEGFETDEFLCGPFGVEIDGFLVEIAVATEIGRACMALVDDTICDTEEEWCGSRSANGPFLVLLVGPTKFYRSTCTHERHEADAVYVANGFPEARAELDFIQEAVVPRIVSSLSATFNHMTTTFRFIEQLTFGADRAGKRIHDLQFSMALEASVLTHINEGTLSQRLRDSLQQASRLNKKAAGLFDLALAQKDFFKQYLFLFSAAEIVVHATFKINYSKVIAQNGTYALDDKVQGKLRDRFGWLQKHIWIATVSSADVDLFRKLADVRNDIAHGSVVSVNGNDLQALRDLVTRLIAG</sequence>